<dbReference type="InterPro" id="IPR036047">
    <property type="entry name" value="F-box-like_dom_sf"/>
</dbReference>
<dbReference type="PROSITE" id="PS50181">
    <property type="entry name" value="FBOX"/>
    <property type="match status" value="1"/>
</dbReference>
<protein>
    <recommendedName>
        <fullName evidence="2">F-box domain-containing protein</fullName>
    </recommendedName>
</protein>
<evidence type="ECO:0000256" key="1">
    <source>
        <dbReference type="SAM" id="MobiDB-lite"/>
    </source>
</evidence>
<dbReference type="AlphaFoldDB" id="A0A8E2EU01"/>
<dbReference type="SUPFAM" id="SSF81383">
    <property type="entry name" value="F-box domain"/>
    <property type="match status" value="1"/>
</dbReference>
<dbReference type="InterPro" id="IPR001810">
    <property type="entry name" value="F-box_dom"/>
</dbReference>
<feature type="domain" description="F-box" evidence="2">
    <location>
        <begin position="55"/>
        <end position="100"/>
    </location>
</feature>
<feature type="region of interest" description="Disordered" evidence="1">
    <location>
        <begin position="725"/>
        <end position="752"/>
    </location>
</feature>
<organism evidence="3 4">
    <name type="scientific">Glonium stellatum</name>
    <dbReference type="NCBI Taxonomy" id="574774"/>
    <lineage>
        <taxon>Eukaryota</taxon>
        <taxon>Fungi</taxon>
        <taxon>Dikarya</taxon>
        <taxon>Ascomycota</taxon>
        <taxon>Pezizomycotina</taxon>
        <taxon>Dothideomycetes</taxon>
        <taxon>Pleosporomycetidae</taxon>
        <taxon>Gloniales</taxon>
        <taxon>Gloniaceae</taxon>
        <taxon>Glonium</taxon>
    </lineage>
</organism>
<keyword evidence="4" id="KW-1185">Reference proteome</keyword>
<name>A0A8E2EU01_9PEZI</name>
<proteinExistence type="predicted"/>
<evidence type="ECO:0000313" key="3">
    <source>
        <dbReference type="EMBL" id="OCL04824.1"/>
    </source>
</evidence>
<evidence type="ECO:0000259" key="2">
    <source>
        <dbReference type="PROSITE" id="PS50181"/>
    </source>
</evidence>
<evidence type="ECO:0000313" key="4">
    <source>
        <dbReference type="Proteomes" id="UP000250140"/>
    </source>
</evidence>
<accession>A0A8E2EU01</accession>
<dbReference type="OrthoDB" id="47801at2759"/>
<dbReference type="Pfam" id="PF12937">
    <property type="entry name" value="F-box-like"/>
    <property type="match status" value="1"/>
</dbReference>
<gene>
    <name evidence="3" type="ORF">AOQ84DRAFT_415308</name>
</gene>
<feature type="compositionally biased region" description="Pro residues" evidence="1">
    <location>
        <begin position="733"/>
        <end position="752"/>
    </location>
</feature>
<sequence length="849" mass="95983">MGDLGRNLGMSAWNGVDVAFPEFNYAARDRSKIGLMNFTMDSSKEEKLSLGSVGLRRLESLPDELLQIILELLPRPDLRNLSLVSHWLYSHAVAFLWRNINLVDCWTLHPRDSRCQIWGERGCGDSDEHDDTPIIQRLLVLAKNPFLASKVQKLTHRCHLPTPGIFNELPKMCFNGRNLSQDTRTLKLLRLAINNMVNVQTLRIIFGHWNLTKALLEGFLDPTRPRRLPLRKLWLESCSLDGAEIDFGGGFNLEGLESVRFRRLRAEYLAETPPIRMVFPEFEVSRGGHPINMHNGAGGYYQTTINFGEFNNRSLVRRYTDEELSTLAQSYDDTIYRGLPEADDFINSHPLRETQISKKVPLLPLTHILKCSAPTLTKLNLDWILWRKDERIAPSDNSNAMHMIRTLAQLRFPSLRAFQLRNAVVAPTRLPSGLYLLEPGDYSEPIFLQFMEAHPKLQCLAWPMDRFYSHRRPSADIMIRARDVVGHLGRTLLDLRVDSYYDSQGETFTDNSHLLEHVETRIRRRRFISEFAPWMVKLEQIKMEGGIPRDEKRETIRALSACPLKKLVLIGVSCPIGNTWGADADDLKKIDEGGHDYPGHLEEEFSEAILASAGTTPKTVENFEFQPSYGWPPSAPIIHTIAAHHASTITELKFCGYNGSPILSNATPITAPLLYPLRYFHNLRQLVLSMWLLTYHDGDDRDDEIIASWLDTRSPSSTALVVVTPAGTSPDATPSPPPPVAPTVAPPSPPLATPPEFNRWAVMLRTQFAPSALAYRVAADIGPHLSSQAKSQKGGVRVRASFCLGTATGDIFDLDIRVGKGNQVLEFIGPREEGEKGRWWDKLEGRRWF</sequence>
<dbReference type="EMBL" id="KV750426">
    <property type="protein sequence ID" value="OCL04824.1"/>
    <property type="molecule type" value="Genomic_DNA"/>
</dbReference>
<reference evidence="3 4" key="1">
    <citation type="journal article" date="2016" name="Nat. Commun.">
        <title>Ectomycorrhizal ecology is imprinted in the genome of the dominant symbiotic fungus Cenococcum geophilum.</title>
        <authorList>
            <consortium name="DOE Joint Genome Institute"/>
            <person name="Peter M."/>
            <person name="Kohler A."/>
            <person name="Ohm R.A."/>
            <person name="Kuo A."/>
            <person name="Krutzmann J."/>
            <person name="Morin E."/>
            <person name="Arend M."/>
            <person name="Barry K.W."/>
            <person name="Binder M."/>
            <person name="Choi C."/>
            <person name="Clum A."/>
            <person name="Copeland A."/>
            <person name="Grisel N."/>
            <person name="Haridas S."/>
            <person name="Kipfer T."/>
            <person name="LaButti K."/>
            <person name="Lindquist E."/>
            <person name="Lipzen A."/>
            <person name="Maire R."/>
            <person name="Meier B."/>
            <person name="Mihaltcheva S."/>
            <person name="Molinier V."/>
            <person name="Murat C."/>
            <person name="Poggeler S."/>
            <person name="Quandt C.A."/>
            <person name="Sperisen C."/>
            <person name="Tritt A."/>
            <person name="Tisserant E."/>
            <person name="Crous P.W."/>
            <person name="Henrissat B."/>
            <person name="Nehls U."/>
            <person name="Egli S."/>
            <person name="Spatafora J.W."/>
            <person name="Grigoriev I.V."/>
            <person name="Martin F.M."/>
        </authorList>
    </citation>
    <scope>NUCLEOTIDE SEQUENCE [LARGE SCALE GENOMIC DNA]</scope>
    <source>
        <strain evidence="3 4">CBS 207.34</strain>
    </source>
</reference>
<dbReference type="Proteomes" id="UP000250140">
    <property type="component" value="Unassembled WGS sequence"/>
</dbReference>